<feature type="compositionally biased region" description="Basic and acidic residues" evidence="2">
    <location>
        <begin position="52"/>
        <end position="68"/>
    </location>
</feature>
<dbReference type="Pfam" id="PF00179">
    <property type="entry name" value="UQ_con"/>
    <property type="match status" value="1"/>
</dbReference>
<name>A0ABN7S0C0_OIKDI</name>
<protein>
    <submittedName>
        <fullName evidence="5">Oidioi.mRNA.OKI2018_I69.PAR.g11012.t1.cds</fullName>
    </submittedName>
</protein>
<keyword evidence="1" id="KW-0175">Coiled coil</keyword>
<accession>A0ABN7S0C0</accession>
<evidence type="ECO:0000259" key="4">
    <source>
        <dbReference type="Pfam" id="PF00179"/>
    </source>
</evidence>
<keyword evidence="3" id="KW-1133">Transmembrane helix</keyword>
<dbReference type="InterPro" id="IPR016135">
    <property type="entry name" value="UBQ-conjugating_enzyme/RWD"/>
</dbReference>
<evidence type="ECO:0000256" key="2">
    <source>
        <dbReference type="SAM" id="MobiDB-lite"/>
    </source>
</evidence>
<dbReference type="InterPro" id="IPR000608">
    <property type="entry name" value="UBC"/>
</dbReference>
<feature type="region of interest" description="Disordered" evidence="2">
    <location>
        <begin position="1"/>
        <end position="22"/>
    </location>
</feature>
<keyword evidence="6" id="KW-1185">Reference proteome</keyword>
<keyword evidence="3" id="KW-0472">Membrane</keyword>
<evidence type="ECO:0000313" key="5">
    <source>
        <dbReference type="EMBL" id="CAG5085790.1"/>
    </source>
</evidence>
<proteinExistence type="predicted"/>
<keyword evidence="3" id="KW-0812">Transmembrane</keyword>
<evidence type="ECO:0000256" key="1">
    <source>
        <dbReference type="SAM" id="Coils"/>
    </source>
</evidence>
<feature type="compositionally biased region" description="Acidic residues" evidence="2">
    <location>
        <begin position="1"/>
        <end position="15"/>
    </location>
</feature>
<reference evidence="5 6" key="1">
    <citation type="submission" date="2021-04" db="EMBL/GenBank/DDBJ databases">
        <authorList>
            <person name="Bliznina A."/>
        </authorList>
    </citation>
    <scope>NUCLEOTIDE SEQUENCE [LARGE SCALE GENOMIC DNA]</scope>
</reference>
<dbReference type="EMBL" id="OU015568">
    <property type="protein sequence ID" value="CAG5085790.1"/>
    <property type="molecule type" value="Genomic_DNA"/>
</dbReference>
<dbReference type="SUPFAM" id="SSF54495">
    <property type="entry name" value="UBC-like"/>
    <property type="match status" value="1"/>
</dbReference>
<dbReference type="CDD" id="cd00195">
    <property type="entry name" value="UBCc_UEV"/>
    <property type="match status" value="1"/>
</dbReference>
<feature type="coiled-coil region" evidence="1">
    <location>
        <begin position="254"/>
        <end position="281"/>
    </location>
</feature>
<sequence length="292" mass="34568">MPDEFDEEPEYGGNTEEEKEKEVIVIDDEEDDVEVVDDVNMERDNLPQPNFAEEHRQQENNGYFHEDDFGYTPRRPRTPQNVPRISREETEFDEIHEFINEAGMNASISRIVDTSAIAWKMTIHFPRGTITEMSNVIIKFPVDYPHAPPVLYCTDNIDHPFLGLRNFIPFKRLRNEYWAEWIPISVVIVGVYELFKDHLCRRRKQVDENINPHLIKIPESAIDTYLRITKAKISRDTPFQQLPVGLHIRTYFKLYEEQEELAQVERKLSILNERKRKLTKNIGEHLKKFKQS</sequence>
<feature type="transmembrane region" description="Helical" evidence="3">
    <location>
        <begin position="177"/>
        <end position="195"/>
    </location>
</feature>
<dbReference type="Proteomes" id="UP001158576">
    <property type="component" value="Chromosome PAR"/>
</dbReference>
<evidence type="ECO:0000256" key="3">
    <source>
        <dbReference type="SAM" id="Phobius"/>
    </source>
</evidence>
<feature type="domain" description="UBC core" evidence="4">
    <location>
        <begin position="109"/>
        <end position="197"/>
    </location>
</feature>
<evidence type="ECO:0000313" key="6">
    <source>
        <dbReference type="Proteomes" id="UP001158576"/>
    </source>
</evidence>
<dbReference type="Gene3D" id="3.10.110.10">
    <property type="entry name" value="Ubiquitin Conjugating Enzyme"/>
    <property type="match status" value="1"/>
</dbReference>
<feature type="region of interest" description="Disordered" evidence="2">
    <location>
        <begin position="43"/>
        <end position="81"/>
    </location>
</feature>
<gene>
    <name evidence="5" type="ORF">OKIOD_LOCUS2570</name>
</gene>
<organism evidence="5 6">
    <name type="scientific">Oikopleura dioica</name>
    <name type="common">Tunicate</name>
    <dbReference type="NCBI Taxonomy" id="34765"/>
    <lineage>
        <taxon>Eukaryota</taxon>
        <taxon>Metazoa</taxon>
        <taxon>Chordata</taxon>
        <taxon>Tunicata</taxon>
        <taxon>Appendicularia</taxon>
        <taxon>Copelata</taxon>
        <taxon>Oikopleuridae</taxon>
        <taxon>Oikopleura</taxon>
    </lineage>
</organism>